<keyword evidence="5" id="KW-0597">Phosphoprotein</keyword>
<dbReference type="Gene3D" id="1.25.10.10">
    <property type="entry name" value="Leucine-rich Repeat Variant"/>
    <property type="match status" value="1"/>
</dbReference>
<dbReference type="PANTHER" id="PTHR10257:SF3">
    <property type="entry name" value="SERINE_THREONINE-PROTEIN PHOSPHATASE 2A 56 KDA REGULATORY SUBUNIT GAMMA ISOFORM"/>
    <property type="match status" value="1"/>
</dbReference>
<evidence type="ECO:0000256" key="9">
    <source>
        <dbReference type="SAM" id="MobiDB-lite"/>
    </source>
</evidence>
<feature type="compositionally biased region" description="Basic and acidic residues" evidence="9">
    <location>
        <begin position="15"/>
        <end position="29"/>
    </location>
</feature>
<comment type="subcellular location">
    <subcellularLocation>
        <location evidence="2">Cytoplasm</location>
    </subcellularLocation>
    <subcellularLocation>
        <location evidence="1">Nucleus</location>
    </subcellularLocation>
</comment>
<feature type="compositionally biased region" description="Basic residues" evidence="9">
    <location>
        <begin position="1"/>
        <end position="14"/>
    </location>
</feature>
<dbReference type="GO" id="GO:0000159">
    <property type="term" value="C:protein phosphatase type 2A complex"/>
    <property type="evidence" value="ECO:0007669"/>
    <property type="project" value="UniProtKB-UniRule"/>
</dbReference>
<dbReference type="GO" id="GO:0005737">
    <property type="term" value="C:cytoplasm"/>
    <property type="evidence" value="ECO:0007669"/>
    <property type="project" value="UniProtKB-SubCell"/>
</dbReference>
<dbReference type="FunFam" id="1.25.10.10:FF:000016">
    <property type="entry name" value="Serine/threonine-protein phosphatase 2A 56 kDa regulatory subunit"/>
    <property type="match status" value="1"/>
</dbReference>
<feature type="compositionally biased region" description="Polar residues" evidence="9">
    <location>
        <begin position="65"/>
        <end position="76"/>
    </location>
</feature>
<dbReference type="GO" id="GO:0051754">
    <property type="term" value="P:meiotic sister chromatid cohesion, centromeric"/>
    <property type="evidence" value="ECO:0007669"/>
    <property type="project" value="UniProtKB-ARBA"/>
</dbReference>
<evidence type="ECO:0000256" key="1">
    <source>
        <dbReference type="ARBA" id="ARBA00004123"/>
    </source>
</evidence>
<evidence type="ECO:0000256" key="7">
    <source>
        <dbReference type="ARBA" id="ARBA00064351"/>
    </source>
</evidence>
<feature type="compositionally biased region" description="Low complexity" evidence="9">
    <location>
        <begin position="33"/>
        <end position="49"/>
    </location>
</feature>
<dbReference type="PANTHER" id="PTHR10257">
    <property type="entry name" value="SERINE/THREONINE PROTEIN PHOSPHATASE 2A PP2A REGULATORY SUBUNIT B"/>
    <property type="match status" value="1"/>
</dbReference>
<dbReference type="EMBL" id="KV454411">
    <property type="protein sequence ID" value="ODQ64493.1"/>
    <property type="molecule type" value="Genomic_DNA"/>
</dbReference>
<comment type="similarity">
    <text evidence="3">Belongs to the phosphatase 2A regulatory subunit B family.</text>
</comment>
<dbReference type="GO" id="GO:1901991">
    <property type="term" value="P:negative regulation of mitotic cell cycle phase transition"/>
    <property type="evidence" value="ECO:0007669"/>
    <property type="project" value="UniProtKB-ARBA"/>
</dbReference>
<gene>
    <name evidence="10" type="ORF">NADFUDRAFT_47174</name>
</gene>
<name>A0A1E3PGE5_9ASCO</name>
<comment type="subunit">
    <text evidence="7">PP2A consists of a common heterodimeric core enzyme, composed of a 36 kDa catalytic subunit (subunit C) and a 65 kDa constant regulatory subunit (PR65 or subunit A), that associates with a variety of regulatory subunits. Proteins that associate with the core dimer include three families of regulatory subunits B (the R2/B/PR55/B55, R3/B''/PR72/PR130/PR59 and R5/B'/B56 families), the 48 kDa variable regulatory subunit, viral proteins, and cell signaling molecules.</text>
</comment>
<evidence type="ECO:0000256" key="2">
    <source>
        <dbReference type="ARBA" id="ARBA00004496"/>
    </source>
</evidence>
<feature type="region of interest" description="Disordered" evidence="9">
    <location>
        <begin position="165"/>
        <end position="188"/>
    </location>
</feature>
<protein>
    <recommendedName>
        <fullName evidence="8">Serine/threonine-protein phosphatase 2A 56 kDa regulatory subunit</fullName>
    </recommendedName>
</protein>
<dbReference type="SUPFAM" id="SSF48371">
    <property type="entry name" value="ARM repeat"/>
    <property type="match status" value="1"/>
</dbReference>
<dbReference type="OrthoDB" id="10264446at2759"/>
<organism evidence="10 11">
    <name type="scientific">Nadsonia fulvescens var. elongata DSM 6958</name>
    <dbReference type="NCBI Taxonomy" id="857566"/>
    <lineage>
        <taxon>Eukaryota</taxon>
        <taxon>Fungi</taxon>
        <taxon>Dikarya</taxon>
        <taxon>Ascomycota</taxon>
        <taxon>Saccharomycotina</taxon>
        <taxon>Dipodascomycetes</taxon>
        <taxon>Dipodascales</taxon>
        <taxon>Dipodascales incertae sedis</taxon>
        <taxon>Nadsonia</taxon>
    </lineage>
</organism>
<dbReference type="GO" id="GO:0005816">
    <property type="term" value="C:spindle pole body"/>
    <property type="evidence" value="ECO:0007669"/>
    <property type="project" value="UniProtKB-ARBA"/>
</dbReference>
<feature type="compositionally biased region" description="Polar residues" evidence="9">
    <location>
        <begin position="171"/>
        <end position="188"/>
    </location>
</feature>
<keyword evidence="4" id="KW-0963">Cytoplasm</keyword>
<evidence type="ECO:0000313" key="11">
    <source>
        <dbReference type="Proteomes" id="UP000095009"/>
    </source>
</evidence>
<sequence length="739" mass="83422">MMKGIKQRMLSRSKSHSDSSKSSSKKKDPVSSPPTSTSTSKPSNAPSPTVTKGESTPIGIDAKKTSATIDSQQPTSNNVLSAMTVNNNSVSDSKISPEISNHKNVSASSAQQKRSVSADLKKNGPTANTTNNLADDATFANRNDSSTSANLLGINSKPFSSMGDSFDFSSPTNSNPANNLNDSGFQNNSSFSNPSLILSPPVVSPTTTASMAQPVSTISHSSSSPFAVSHSVVGHIPPPGSTETMPGDLEAPKRHSFDRLNADNLEGIRVPKRHNSSRFEISEQRELERLPNFNEVPVNSRGELFLQKIRQCNVIFDFTDPSADIVGKDIKRMSLQDLLEFISSTRITITDHMYQSVIEMFSKNLFRPIPPPVNPVGDIFDPDEDEPVSEISWPHMQIVYEFFLRFIESPDFNHNMAKPYIDHQFILNLLELFDSEDPRERDCLKTTLHRIYGKFLNLRAFIRRSINNVFFRFIYETERFNGIAELLEILGSIINGFALPLKDEHKIFLSRVLVPLHKAKSLSLYHPQLAYCIVQFLEKDPSLTEEVILGLLRYWPKVNSPKEVMFLNEVEDIIEVMEPMEFVKIQVPLFIQISKCISSQHFQVAERVLYFWNNEYFCQLMNENMDIILPIIFSSLYENSKNHWNQTIHTMIYNAMKMFMDLNPELFDQCTIAYHQTQERNEERLKLRDEGWKLLEVQAQENMATLSLSDDKQPLKAASFSSSTSSSQPITTAECRLFL</sequence>
<dbReference type="GO" id="GO:0007165">
    <property type="term" value="P:signal transduction"/>
    <property type="evidence" value="ECO:0007669"/>
    <property type="project" value="InterPro"/>
</dbReference>
<keyword evidence="11" id="KW-1185">Reference proteome</keyword>
<dbReference type="GO" id="GO:0019888">
    <property type="term" value="F:protein phosphatase regulator activity"/>
    <property type="evidence" value="ECO:0007669"/>
    <property type="project" value="UniProtKB-UniRule"/>
</dbReference>
<dbReference type="STRING" id="857566.A0A1E3PGE5"/>
<feature type="compositionally biased region" description="Polar residues" evidence="9">
    <location>
        <begin position="88"/>
        <end position="115"/>
    </location>
</feature>
<dbReference type="GO" id="GO:0005634">
    <property type="term" value="C:nucleus"/>
    <property type="evidence" value="ECO:0007669"/>
    <property type="project" value="UniProtKB-SubCell"/>
</dbReference>
<evidence type="ECO:0000256" key="4">
    <source>
        <dbReference type="ARBA" id="ARBA00022490"/>
    </source>
</evidence>
<proteinExistence type="inferred from homology"/>
<feature type="region of interest" description="Disordered" evidence="9">
    <location>
        <begin position="1"/>
        <end position="76"/>
    </location>
</feature>
<evidence type="ECO:0000313" key="10">
    <source>
        <dbReference type="EMBL" id="ODQ64493.1"/>
    </source>
</evidence>
<dbReference type="Pfam" id="PF01603">
    <property type="entry name" value="B56"/>
    <property type="match status" value="1"/>
</dbReference>
<dbReference type="InterPro" id="IPR016024">
    <property type="entry name" value="ARM-type_fold"/>
</dbReference>
<evidence type="ECO:0000256" key="5">
    <source>
        <dbReference type="ARBA" id="ARBA00022553"/>
    </source>
</evidence>
<dbReference type="GO" id="GO:0098813">
    <property type="term" value="P:nuclear chromosome segregation"/>
    <property type="evidence" value="ECO:0007669"/>
    <property type="project" value="UniProtKB-ARBA"/>
</dbReference>
<dbReference type="PIRSF" id="PIRSF028043">
    <property type="entry name" value="PP2A_B56"/>
    <property type="match status" value="1"/>
</dbReference>
<accession>A0A1E3PGE5</accession>
<evidence type="ECO:0000256" key="6">
    <source>
        <dbReference type="ARBA" id="ARBA00023242"/>
    </source>
</evidence>
<feature type="region of interest" description="Disordered" evidence="9">
    <location>
        <begin position="88"/>
        <end position="147"/>
    </location>
</feature>
<evidence type="ECO:0000256" key="3">
    <source>
        <dbReference type="ARBA" id="ARBA00008259"/>
    </source>
</evidence>
<keyword evidence="6" id="KW-0539">Nucleus</keyword>
<comment type="function">
    <text evidence="8">The B regulatory subunit might modulate substrate selectivity and catalytic activity, and also might direct the localization of the catalytic enzyme to a particular subcellular compartment.</text>
</comment>
<dbReference type="InterPro" id="IPR002554">
    <property type="entry name" value="PP2A_B56"/>
</dbReference>
<dbReference type="GO" id="GO:0000776">
    <property type="term" value="C:kinetochore"/>
    <property type="evidence" value="ECO:0007669"/>
    <property type="project" value="UniProtKB-ARBA"/>
</dbReference>
<dbReference type="AlphaFoldDB" id="A0A1E3PGE5"/>
<reference evidence="10 11" key="1">
    <citation type="journal article" date="2016" name="Proc. Natl. Acad. Sci. U.S.A.">
        <title>Comparative genomics of biotechnologically important yeasts.</title>
        <authorList>
            <person name="Riley R."/>
            <person name="Haridas S."/>
            <person name="Wolfe K.H."/>
            <person name="Lopes M.R."/>
            <person name="Hittinger C.T."/>
            <person name="Goeker M."/>
            <person name="Salamov A.A."/>
            <person name="Wisecaver J.H."/>
            <person name="Long T.M."/>
            <person name="Calvey C.H."/>
            <person name="Aerts A.L."/>
            <person name="Barry K.W."/>
            <person name="Choi C."/>
            <person name="Clum A."/>
            <person name="Coughlan A.Y."/>
            <person name="Deshpande S."/>
            <person name="Douglass A.P."/>
            <person name="Hanson S.J."/>
            <person name="Klenk H.-P."/>
            <person name="LaButti K.M."/>
            <person name="Lapidus A."/>
            <person name="Lindquist E.A."/>
            <person name="Lipzen A.M."/>
            <person name="Meier-Kolthoff J.P."/>
            <person name="Ohm R.A."/>
            <person name="Otillar R.P."/>
            <person name="Pangilinan J.L."/>
            <person name="Peng Y."/>
            <person name="Rokas A."/>
            <person name="Rosa C.A."/>
            <person name="Scheuner C."/>
            <person name="Sibirny A.A."/>
            <person name="Slot J.C."/>
            <person name="Stielow J.B."/>
            <person name="Sun H."/>
            <person name="Kurtzman C.P."/>
            <person name="Blackwell M."/>
            <person name="Grigoriev I.V."/>
            <person name="Jeffries T.W."/>
        </authorList>
    </citation>
    <scope>NUCLEOTIDE SEQUENCE [LARGE SCALE GENOMIC DNA]</scope>
    <source>
        <strain evidence="10 11">DSM 6958</strain>
    </source>
</reference>
<dbReference type="InterPro" id="IPR011989">
    <property type="entry name" value="ARM-like"/>
</dbReference>
<evidence type="ECO:0000256" key="8">
    <source>
        <dbReference type="PIRNR" id="PIRNR028043"/>
    </source>
</evidence>
<dbReference type="Proteomes" id="UP000095009">
    <property type="component" value="Unassembled WGS sequence"/>
</dbReference>